<dbReference type="Gene3D" id="3.40.50.10090">
    <property type="match status" value="2"/>
</dbReference>
<evidence type="ECO:0000256" key="6">
    <source>
        <dbReference type="ARBA" id="ARBA00037589"/>
    </source>
</evidence>
<evidence type="ECO:0000256" key="4">
    <source>
        <dbReference type="ARBA" id="ARBA00023239"/>
    </source>
</evidence>
<reference evidence="11" key="1">
    <citation type="submission" date="2023-07" db="EMBL/GenBank/DDBJ databases">
        <title>Marinobacter sp. chi1 genome sequencing and assembly.</title>
        <authorList>
            <person name="Park S."/>
        </authorList>
    </citation>
    <scope>NUCLEOTIDE SEQUENCE</scope>
    <source>
        <strain evidence="11">Chi1</strain>
    </source>
</reference>
<dbReference type="PANTHER" id="PTHR38042">
    <property type="entry name" value="UROPORPHYRINOGEN-III SYNTHASE, CHLOROPLASTIC"/>
    <property type="match status" value="1"/>
</dbReference>
<organism evidence="11 12">
    <name type="scientific">Marinobacter suaedae</name>
    <dbReference type="NCBI Taxonomy" id="3057675"/>
    <lineage>
        <taxon>Bacteria</taxon>
        <taxon>Pseudomonadati</taxon>
        <taxon>Pseudomonadota</taxon>
        <taxon>Gammaproteobacteria</taxon>
        <taxon>Pseudomonadales</taxon>
        <taxon>Marinobacteraceae</taxon>
        <taxon>Marinobacter</taxon>
    </lineage>
</organism>
<dbReference type="PANTHER" id="PTHR38042:SF1">
    <property type="entry name" value="UROPORPHYRINOGEN-III SYNTHASE, CHLOROPLASTIC"/>
    <property type="match status" value="1"/>
</dbReference>
<dbReference type="EMBL" id="JAUMIS010000001">
    <property type="protein sequence ID" value="MDO3721707.1"/>
    <property type="molecule type" value="Genomic_DNA"/>
</dbReference>
<evidence type="ECO:0000313" key="12">
    <source>
        <dbReference type="Proteomes" id="UP001168640"/>
    </source>
</evidence>
<comment type="catalytic activity">
    <reaction evidence="8 9">
        <text>hydroxymethylbilane = uroporphyrinogen III + H2O</text>
        <dbReference type="Rhea" id="RHEA:18965"/>
        <dbReference type="ChEBI" id="CHEBI:15377"/>
        <dbReference type="ChEBI" id="CHEBI:57308"/>
        <dbReference type="ChEBI" id="CHEBI:57845"/>
        <dbReference type="EC" id="4.2.1.75"/>
    </reaction>
</comment>
<evidence type="ECO:0000256" key="8">
    <source>
        <dbReference type="ARBA" id="ARBA00048617"/>
    </source>
</evidence>
<protein>
    <recommendedName>
        <fullName evidence="7 9">Uroporphyrinogen-III synthase</fullName>
        <ecNumber evidence="3 9">4.2.1.75</ecNumber>
    </recommendedName>
</protein>
<comment type="pathway">
    <text evidence="1 9">Porphyrin-containing compound metabolism; protoporphyrin-IX biosynthesis; coproporphyrinogen-III from 5-aminolevulinate: step 3/4.</text>
</comment>
<dbReference type="Pfam" id="PF02602">
    <property type="entry name" value="HEM4"/>
    <property type="match status" value="1"/>
</dbReference>
<evidence type="ECO:0000313" key="11">
    <source>
        <dbReference type="EMBL" id="MDO3721707.1"/>
    </source>
</evidence>
<comment type="caution">
    <text evidence="11">The sequence shown here is derived from an EMBL/GenBank/DDBJ whole genome shotgun (WGS) entry which is preliminary data.</text>
</comment>
<evidence type="ECO:0000256" key="5">
    <source>
        <dbReference type="ARBA" id="ARBA00023244"/>
    </source>
</evidence>
<keyword evidence="4 9" id="KW-0456">Lyase</keyword>
<dbReference type="InterPro" id="IPR003754">
    <property type="entry name" value="4pyrrol_synth_uPrphyn_synth"/>
</dbReference>
<feature type="domain" description="Tetrapyrrole biosynthesis uroporphyrinogen III synthase" evidence="10">
    <location>
        <begin position="27"/>
        <end position="243"/>
    </location>
</feature>
<evidence type="ECO:0000256" key="3">
    <source>
        <dbReference type="ARBA" id="ARBA00013109"/>
    </source>
</evidence>
<evidence type="ECO:0000256" key="9">
    <source>
        <dbReference type="RuleBase" id="RU366031"/>
    </source>
</evidence>
<dbReference type="InterPro" id="IPR039793">
    <property type="entry name" value="UROS/Hem4"/>
</dbReference>
<keyword evidence="5 9" id="KW-0627">Porphyrin biosynthesis</keyword>
<dbReference type="GO" id="GO:0004852">
    <property type="term" value="F:uroporphyrinogen-III synthase activity"/>
    <property type="evidence" value="ECO:0007669"/>
    <property type="project" value="UniProtKB-EC"/>
</dbReference>
<comment type="function">
    <text evidence="6 9">Catalyzes cyclization of the linear tetrapyrrole, hydroxymethylbilane, to the macrocyclic uroporphyrinogen III.</text>
</comment>
<name>A0ABT8W0D0_9GAMM</name>
<accession>A0ABT8W0D0</accession>
<dbReference type="RefSeq" id="WP_302909535.1">
    <property type="nucleotide sequence ID" value="NZ_JAUMIS010000001.1"/>
</dbReference>
<proteinExistence type="inferred from homology"/>
<comment type="similarity">
    <text evidence="2 9">Belongs to the uroporphyrinogen-III synthase family.</text>
</comment>
<keyword evidence="12" id="KW-1185">Reference proteome</keyword>
<evidence type="ECO:0000259" key="10">
    <source>
        <dbReference type="Pfam" id="PF02602"/>
    </source>
</evidence>
<dbReference type="EC" id="4.2.1.75" evidence="3 9"/>
<evidence type="ECO:0000256" key="2">
    <source>
        <dbReference type="ARBA" id="ARBA00008133"/>
    </source>
</evidence>
<sequence>MATPHADSAPLTGRRILICRPEPEASRLAGCFRAAGAETRTLPLIERQPLPETPERRTLILNLDQFTHIIVVSPYAARLLLEELDNWWPQLPTGIQWYAVGSGTASVLTRHGISTRKPSHGWTSEALLALPSLARFSGEQVLLVRGEDGRELIRQTLEQRGARVTALPLYQRRVPNHTEQEIQSAIKDFAPDAVIALSGETLNNLIALCGNSSHNLHDRLLIVPAARVAEQARAAGFVNPCIPGSLADTDIVASVADQLHGRDGGFGSAK</sequence>
<dbReference type="SUPFAM" id="SSF69618">
    <property type="entry name" value="HemD-like"/>
    <property type="match status" value="1"/>
</dbReference>
<evidence type="ECO:0000256" key="1">
    <source>
        <dbReference type="ARBA" id="ARBA00004772"/>
    </source>
</evidence>
<gene>
    <name evidence="11" type="ORF">QVZ43_08210</name>
</gene>
<dbReference type="Proteomes" id="UP001168640">
    <property type="component" value="Unassembled WGS sequence"/>
</dbReference>
<dbReference type="InterPro" id="IPR036108">
    <property type="entry name" value="4pyrrol_syn_uPrphyn_synt_sf"/>
</dbReference>
<evidence type="ECO:0000256" key="7">
    <source>
        <dbReference type="ARBA" id="ARBA00040167"/>
    </source>
</evidence>
<dbReference type="CDD" id="cd06578">
    <property type="entry name" value="HemD"/>
    <property type="match status" value="1"/>
</dbReference>